<dbReference type="EMBL" id="BSPB01000062">
    <property type="protein sequence ID" value="GLS16530.1"/>
    <property type="molecule type" value="Genomic_DNA"/>
</dbReference>
<dbReference type="Gene3D" id="1.10.10.10">
    <property type="entry name" value="Winged helix-like DNA-binding domain superfamily/Winged helix DNA-binding domain"/>
    <property type="match status" value="1"/>
</dbReference>
<dbReference type="InterPro" id="IPR000847">
    <property type="entry name" value="LysR_HTH_N"/>
</dbReference>
<gene>
    <name evidence="6" type="ORF">GCM10007935_39710</name>
</gene>
<evidence type="ECO:0000256" key="2">
    <source>
        <dbReference type="ARBA" id="ARBA00023015"/>
    </source>
</evidence>
<dbReference type="PANTHER" id="PTHR30346">
    <property type="entry name" value="TRANSCRIPTIONAL DUAL REGULATOR HCAR-RELATED"/>
    <property type="match status" value="1"/>
</dbReference>
<evidence type="ECO:0000259" key="5">
    <source>
        <dbReference type="PROSITE" id="PS50931"/>
    </source>
</evidence>
<dbReference type="PANTHER" id="PTHR30346:SF0">
    <property type="entry name" value="HCA OPERON TRANSCRIPTIONAL ACTIVATOR HCAR"/>
    <property type="match status" value="1"/>
</dbReference>
<dbReference type="SUPFAM" id="SSF53850">
    <property type="entry name" value="Periplasmic binding protein-like II"/>
    <property type="match status" value="1"/>
</dbReference>
<evidence type="ECO:0000256" key="3">
    <source>
        <dbReference type="ARBA" id="ARBA00023125"/>
    </source>
</evidence>
<dbReference type="PROSITE" id="PS50931">
    <property type="entry name" value="HTH_LYSR"/>
    <property type="match status" value="1"/>
</dbReference>
<evidence type="ECO:0000256" key="4">
    <source>
        <dbReference type="ARBA" id="ARBA00023163"/>
    </source>
</evidence>
<dbReference type="Pfam" id="PF03466">
    <property type="entry name" value="LysR_substrate"/>
    <property type="match status" value="1"/>
</dbReference>
<keyword evidence="7" id="KW-1185">Reference proteome</keyword>
<dbReference type="SUPFAM" id="SSF46785">
    <property type="entry name" value="Winged helix' DNA-binding domain"/>
    <property type="match status" value="1"/>
</dbReference>
<sequence>MEGCGPAESPTVELRHLRYFICVAEEKNIGRAALRLHISQPPLTRQIQQLEDQIGVQLFRRTNRGVELTDAGRVLYDDARAILGMTERAAERSSKAAQGLLGRVDVAIFGSGIFGAIPRLMRAFRAEHPDVSIFLHNMVKDEQIDALRHGRITLAFNRLMRPVDGLVSEALLTEPLFVAIPTDSPLAGHTAVPMNALEQVPLVLFPTGARPSFIDRVHDMCRACGYAPVVAQEVGDVVHAVALVATGFGVTLVPRSATSMALPGIVYRPLHHPMGAHVDLCCIYRHDDDSPILRSLLASMRKASRELSFA</sequence>
<keyword evidence="2" id="KW-0805">Transcription regulation</keyword>
<dbReference type="InterPro" id="IPR036390">
    <property type="entry name" value="WH_DNA-bd_sf"/>
</dbReference>
<evidence type="ECO:0000313" key="7">
    <source>
        <dbReference type="Proteomes" id="UP001156903"/>
    </source>
</evidence>
<evidence type="ECO:0000313" key="6">
    <source>
        <dbReference type="EMBL" id="GLS16530.1"/>
    </source>
</evidence>
<organism evidence="6 7">
    <name type="scientific">Hydrogenophaga electricum</name>
    <dbReference type="NCBI Taxonomy" id="1230953"/>
    <lineage>
        <taxon>Bacteria</taxon>
        <taxon>Pseudomonadati</taxon>
        <taxon>Pseudomonadota</taxon>
        <taxon>Betaproteobacteria</taxon>
        <taxon>Burkholderiales</taxon>
        <taxon>Comamonadaceae</taxon>
        <taxon>Hydrogenophaga</taxon>
    </lineage>
</organism>
<reference evidence="7" key="1">
    <citation type="journal article" date="2019" name="Int. J. Syst. Evol. Microbiol.">
        <title>The Global Catalogue of Microorganisms (GCM) 10K type strain sequencing project: providing services to taxonomists for standard genome sequencing and annotation.</title>
        <authorList>
            <consortium name="The Broad Institute Genomics Platform"/>
            <consortium name="The Broad Institute Genome Sequencing Center for Infectious Disease"/>
            <person name="Wu L."/>
            <person name="Ma J."/>
        </authorList>
    </citation>
    <scope>NUCLEOTIDE SEQUENCE [LARGE SCALE GENOMIC DNA]</scope>
    <source>
        <strain evidence="7">NBRC 109341</strain>
    </source>
</reference>
<accession>A0ABQ6C968</accession>
<keyword evidence="3" id="KW-0238">DNA-binding</keyword>
<evidence type="ECO:0000256" key="1">
    <source>
        <dbReference type="ARBA" id="ARBA00009437"/>
    </source>
</evidence>
<dbReference type="Gene3D" id="3.40.190.10">
    <property type="entry name" value="Periplasmic binding protein-like II"/>
    <property type="match status" value="2"/>
</dbReference>
<dbReference type="InterPro" id="IPR036388">
    <property type="entry name" value="WH-like_DNA-bd_sf"/>
</dbReference>
<dbReference type="InterPro" id="IPR005119">
    <property type="entry name" value="LysR_subst-bd"/>
</dbReference>
<feature type="domain" description="HTH lysR-type" evidence="5">
    <location>
        <begin position="12"/>
        <end position="69"/>
    </location>
</feature>
<name>A0ABQ6C968_9BURK</name>
<comment type="caution">
    <text evidence="6">The sequence shown here is derived from an EMBL/GenBank/DDBJ whole genome shotgun (WGS) entry which is preliminary data.</text>
</comment>
<dbReference type="Proteomes" id="UP001156903">
    <property type="component" value="Unassembled WGS sequence"/>
</dbReference>
<keyword evidence="4" id="KW-0804">Transcription</keyword>
<protein>
    <submittedName>
        <fullName evidence="6">LysR family transcriptional regulator</fullName>
    </submittedName>
</protein>
<comment type="similarity">
    <text evidence="1">Belongs to the LysR transcriptional regulatory family.</text>
</comment>
<proteinExistence type="inferred from homology"/>
<dbReference type="Pfam" id="PF00126">
    <property type="entry name" value="HTH_1"/>
    <property type="match status" value="1"/>
</dbReference>
<dbReference type="PRINTS" id="PR00039">
    <property type="entry name" value="HTHLYSR"/>
</dbReference>